<dbReference type="PANTHER" id="PTHR30346">
    <property type="entry name" value="TRANSCRIPTIONAL DUAL REGULATOR HCAR-RELATED"/>
    <property type="match status" value="1"/>
</dbReference>
<dbReference type="SUPFAM" id="SSF46785">
    <property type="entry name" value="Winged helix' DNA-binding domain"/>
    <property type="match status" value="1"/>
</dbReference>
<evidence type="ECO:0000259" key="5">
    <source>
        <dbReference type="PROSITE" id="PS50931"/>
    </source>
</evidence>
<comment type="caution">
    <text evidence="6">The sequence shown here is derived from an EMBL/GenBank/DDBJ whole genome shotgun (WGS) entry which is preliminary data.</text>
</comment>
<dbReference type="Proteomes" id="UP000545493">
    <property type="component" value="Unassembled WGS sequence"/>
</dbReference>
<dbReference type="PROSITE" id="PS50931">
    <property type="entry name" value="HTH_LYSR"/>
    <property type="match status" value="1"/>
</dbReference>
<name>A0A7X5UV64_9PSEU</name>
<evidence type="ECO:0000256" key="1">
    <source>
        <dbReference type="ARBA" id="ARBA00009437"/>
    </source>
</evidence>
<evidence type="ECO:0000313" key="7">
    <source>
        <dbReference type="Proteomes" id="UP000545493"/>
    </source>
</evidence>
<keyword evidence="7" id="KW-1185">Reference proteome</keyword>
<dbReference type="Gene3D" id="1.10.10.10">
    <property type="entry name" value="Winged helix-like DNA-binding domain superfamily/Winged helix DNA-binding domain"/>
    <property type="match status" value="1"/>
</dbReference>
<comment type="similarity">
    <text evidence="1">Belongs to the LysR transcriptional regulatory family.</text>
</comment>
<dbReference type="Pfam" id="PF03466">
    <property type="entry name" value="LysR_substrate"/>
    <property type="match status" value="1"/>
</dbReference>
<gene>
    <name evidence="6" type="ORF">FHU38_005106</name>
</gene>
<evidence type="ECO:0000256" key="2">
    <source>
        <dbReference type="ARBA" id="ARBA00023015"/>
    </source>
</evidence>
<feature type="domain" description="HTH lysR-type" evidence="5">
    <location>
        <begin position="2"/>
        <end position="59"/>
    </location>
</feature>
<proteinExistence type="inferred from homology"/>
<dbReference type="InterPro" id="IPR000847">
    <property type="entry name" value="LysR_HTH_N"/>
</dbReference>
<dbReference type="RefSeq" id="WP_167177050.1">
    <property type="nucleotide sequence ID" value="NZ_JAAOYM010000002.1"/>
</dbReference>
<dbReference type="AlphaFoldDB" id="A0A7X5UV64"/>
<dbReference type="CDD" id="cd08423">
    <property type="entry name" value="PBP2_LTTR_like_6"/>
    <property type="match status" value="1"/>
</dbReference>
<dbReference type="GO" id="GO:0032993">
    <property type="term" value="C:protein-DNA complex"/>
    <property type="evidence" value="ECO:0007669"/>
    <property type="project" value="TreeGrafter"/>
</dbReference>
<keyword evidence="4" id="KW-0804">Transcription</keyword>
<keyword evidence="3 6" id="KW-0238">DNA-binding</keyword>
<evidence type="ECO:0000313" key="6">
    <source>
        <dbReference type="EMBL" id="NIJ14705.1"/>
    </source>
</evidence>
<protein>
    <submittedName>
        <fullName evidence="6">DNA-binding transcriptional LysR family regulator</fullName>
    </submittedName>
</protein>
<organism evidence="6 7">
    <name type="scientific">Saccharomonospora amisosensis</name>
    <dbReference type="NCBI Taxonomy" id="1128677"/>
    <lineage>
        <taxon>Bacteria</taxon>
        <taxon>Bacillati</taxon>
        <taxon>Actinomycetota</taxon>
        <taxon>Actinomycetes</taxon>
        <taxon>Pseudonocardiales</taxon>
        <taxon>Pseudonocardiaceae</taxon>
        <taxon>Saccharomonospora</taxon>
    </lineage>
</organism>
<reference evidence="6 7" key="1">
    <citation type="submission" date="2020-03" db="EMBL/GenBank/DDBJ databases">
        <title>Sequencing the genomes of 1000 actinobacteria strains.</title>
        <authorList>
            <person name="Klenk H.-P."/>
        </authorList>
    </citation>
    <scope>NUCLEOTIDE SEQUENCE [LARGE SCALE GENOMIC DNA]</scope>
    <source>
        <strain evidence="6 7">DSM 45685</strain>
    </source>
</reference>
<dbReference type="Gene3D" id="3.40.190.10">
    <property type="entry name" value="Periplasmic binding protein-like II"/>
    <property type="match status" value="2"/>
</dbReference>
<evidence type="ECO:0000256" key="3">
    <source>
        <dbReference type="ARBA" id="ARBA00023125"/>
    </source>
</evidence>
<dbReference type="SUPFAM" id="SSF53850">
    <property type="entry name" value="Periplasmic binding protein-like II"/>
    <property type="match status" value="1"/>
</dbReference>
<dbReference type="InterPro" id="IPR005119">
    <property type="entry name" value="LysR_subst-bd"/>
</dbReference>
<dbReference type="GO" id="GO:0003700">
    <property type="term" value="F:DNA-binding transcription factor activity"/>
    <property type="evidence" value="ECO:0007669"/>
    <property type="project" value="InterPro"/>
</dbReference>
<dbReference type="GO" id="GO:0003677">
    <property type="term" value="F:DNA binding"/>
    <property type="evidence" value="ECO:0007669"/>
    <property type="project" value="UniProtKB-KW"/>
</dbReference>
<evidence type="ECO:0000256" key="4">
    <source>
        <dbReference type="ARBA" id="ARBA00023163"/>
    </source>
</evidence>
<dbReference type="EMBL" id="JAAOYM010000002">
    <property type="protein sequence ID" value="NIJ14705.1"/>
    <property type="molecule type" value="Genomic_DNA"/>
</dbReference>
<dbReference type="InterPro" id="IPR036390">
    <property type="entry name" value="WH_DNA-bd_sf"/>
</dbReference>
<dbReference type="Pfam" id="PF00126">
    <property type="entry name" value="HTH_1"/>
    <property type="match status" value="1"/>
</dbReference>
<accession>A0A7X5UV64</accession>
<keyword evidence="2" id="KW-0805">Transcription regulation</keyword>
<dbReference type="PANTHER" id="PTHR30346:SF29">
    <property type="entry name" value="LYSR SUBSTRATE-BINDING"/>
    <property type="match status" value="1"/>
</dbReference>
<dbReference type="InterPro" id="IPR036388">
    <property type="entry name" value="WH-like_DNA-bd_sf"/>
</dbReference>
<sequence length="303" mass="32479">MLEVRRLRLLRELARHGTIAATARVCSLSPSAVSQQLSLLEREAGTALLLREGRTLTLTEAARVLVEHTEEILAELERARAEVAALTSTVSGVLRVAAFPTAARVLVPGAIARCRARHPDLRIRLTEAQLPDAITALQGGHVDLALVYGYSLLPRVREAGVEIHRLLDEPLLAALPAGLRSGEGTLALAELADQPWIAADRDDDLHEMLRRACGLAGFVPRLDFTSSDYTVIFALVEAGLGVSLVPRLAFESMSADVRLWEVAQPSLSRTVGAAIRAGSGRNPAIAAMLAALHRVADELPETA</sequence>